<dbReference type="PANTHER" id="PTHR42878">
    <property type="entry name" value="TWO-COMPONENT HISTIDINE KINASE"/>
    <property type="match status" value="1"/>
</dbReference>
<dbReference type="PROSITE" id="PS50112">
    <property type="entry name" value="PAS"/>
    <property type="match status" value="1"/>
</dbReference>
<dbReference type="RefSeq" id="WP_310233556.1">
    <property type="nucleotide sequence ID" value="NZ_JAVDWO010000004.1"/>
</dbReference>
<evidence type="ECO:0000256" key="8">
    <source>
        <dbReference type="ARBA" id="ARBA00022989"/>
    </source>
</evidence>
<keyword evidence="5" id="KW-0808">Transferase</keyword>
<keyword evidence="4" id="KW-0597">Phosphoprotein</keyword>
<dbReference type="SUPFAM" id="SSF47384">
    <property type="entry name" value="Homodimeric domain of signal transducing histidine kinase"/>
    <property type="match status" value="1"/>
</dbReference>
<keyword evidence="7" id="KW-0418">Kinase</keyword>
<dbReference type="Pfam" id="PF02518">
    <property type="entry name" value="HATPase_c"/>
    <property type="match status" value="1"/>
</dbReference>
<dbReference type="EMBL" id="JAVDWO010000004">
    <property type="protein sequence ID" value="MDR7192454.1"/>
    <property type="molecule type" value="Genomic_DNA"/>
</dbReference>
<dbReference type="Gene3D" id="3.30.565.10">
    <property type="entry name" value="Histidine kinase-like ATPase, C-terminal domain"/>
    <property type="match status" value="1"/>
</dbReference>
<evidence type="ECO:0000256" key="9">
    <source>
        <dbReference type="ARBA" id="ARBA00023136"/>
    </source>
</evidence>
<feature type="domain" description="PAS" evidence="12">
    <location>
        <begin position="367"/>
        <end position="411"/>
    </location>
</feature>
<keyword evidence="9 10" id="KW-0472">Membrane</keyword>
<name>A0ABU1XUL0_9GAMM</name>
<dbReference type="SMART" id="SM00387">
    <property type="entry name" value="HATPase_c"/>
    <property type="match status" value="1"/>
</dbReference>
<evidence type="ECO:0000259" key="12">
    <source>
        <dbReference type="PROSITE" id="PS50112"/>
    </source>
</evidence>
<dbReference type="InterPro" id="IPR000014">
    <property type="entry name" value="PAS"/>
</dbReference>
<keyword evidence="8 10" id="KW-1133">Transmembrane helix</keyword>
<dbReference type="EC" id="2.7.13.3" evidence="3"/>
<dbReference type="InterPro" id="IPR006189">
    <property type="entry name" value="CHASE_dom"/>
</dbReference>
<evidence type="ECO:0000259" key="13">
    <source>
        <dbReference type="PROSITE" id="PS50113"/>
    </source>
</evidence>
<dbReference type="InterPro" id="IPR000700">
    <property type="entry name" value="PAS-assoc_C"/>
</dbReference>
<keyword evidence="16" id="KW-1185">Reference proteome</keyword>
<protein>
    <recommendedName>
        <fullName evidence="3">histidine kinase</fullName>
        <ecNumber evidence="3">2.7.13.3</ecNumber>
    </recommendedName>
</protein>
<sequence>MAAAQPHTRKPSTRHPFRWGLRRSHVLAGLVLLGSLLLVALYARGASERERRLAEASFIADADRLAEAVRQRLLQYELSLRGGVALHSAAVETPTARQWRGYVDGLDVRRQLPGMMGLGYVAYLDPKSLAELQLRQRAAGDGLFTLTPRGVRPHYGAILYFEPEIDSSRLAIGYDQYSDPTRRAAMDAARDSGEVRFSAPVRLRQQGRDGQAGVLLFAAVYRTARLPASQVGRRNALVGWVYAPFRTAEFIDRSMIPVEHNLAFRIVDVTGGAEIPVLASDDWVDGDTAEGAGVLHTVTQQLYGRSWRYDFQHIGPLTSAGMRELQATLITGVVASLLLFAMVMTLAQTQSRAETLAHRLSDSYRRSEQRFRNAMQYSAIGMVLLDRNGAILESNPAMAEIAGVSQAALTGTLFSGYFADGHDDVSRTREMEALREGVHRSTRRLRRHDGDLREVHLASTLMPGDDGSDVARLVQVDDVTERLRAEAQVHALNRTLESRVERRTRELTQANHELESFAYIVSHDLRAPLRSIDGFGRILAERYHAVIDAQGQDYLARVRNAAARMDELIDALLKMSRISRGEFKRAPLDLSRMASDVLSELRQTDPGRDVAVRVAPGLRAEGDPALVRNLLENLLGNAWKFTANTARATIEFGVEPGEVFYVADNGAGFNAEYAGKLFRPFQRLHRDDEFKGHGVGLASVRRIVERHGGTIDAIGRPDGGATFRFTLALVAQRR</sequence>
<dbReference type="SUPFAM" id="SSF55785">
    <property type="entry name" value="PYP-like sensor domain (PAS domain)"/>
    <property type="match status" value="1"/>
</dbReference>
<organism evidence="15 16">
    <name type="scientific">Luteimonas terrae</name>
    <dbReference type="NCBI Taxonomy" id="1530191"/>
    <lineage>
        <taxon>Bacteria</taxon>
        <taxon>Pseudomonadati</taxon>
        <taxon>Pseudomonadota</taxon>
        <taxon>Gammaproteobacteria</taxon>
        <taxon>Lysobacterales</taxon>
        <taxon>Lysobacteraceae</taxon>
        <taxon>Luteimonas</taxon>
    </lineage>
</organism>
<feature type="domain" description="Histidine kinase" evidence="11">
    <location>
        <begin position="520"/>
        <end position="731"/>
    </location>
</feature>
<dbReference type="NCBIfam" id="TIGR00229">
    <property type="entry name" value="sensory_box"/>
    <property type="match status" value="1"/>
</dbReference>
<evidence type="ECO:0000256" key="1">
    <source>
        <dbReference type="ARBA" id="ARBA00000085"/>
    </source>
</evidence>
<evidence type="ECO:0000256" key="2">
    <source>
        <dbReference type="ARBA" id="ARBA00004370"/>
    </source>
</evidence>
<dbReference type="PRINTS" id="PR00344">
    <property type="entry name" value="BCTRLSENSOR"/>
</dbReference>
<evidence type="ECO:0000259" key="14">
    <source>
        <dbReference type="PROSITE" id="PS50839"/>
    </source>
</evidence>
<evidence type="ECO:0000313" key="15">
    <source>
        <dbReference type="EMBL" id="MDR7192454.1"/>
    </source>
</evidence>
<dbReference type="Gene3D" id="3.30.450.350">
    <property type="entry name" value="CHASE domain"/>
    <property type="match status" value="1"/>
</dbReference>
<dbReference type="InterPro" id="IPR042240">
    <property type="entry name" value="CHASE_sf"/>
</dbReference>
<dbReference type="Proteomes" id="UP001256588">
    <property type="component" value="Unassembled WGS sequence"/>
</dbReference>
<dbReference type="InterPro" id="IPR013767">
    <property type="entry name" value="PAS_fold"/>
</dbReference>
<accession>A0ABU1XUL0</accession>
<dbReference type="PANTHER" id="PTHR42878:SF15">
    <property type="entry name" value="BACTERIOPHYTOCHROME"/>
    <property type="match status" value="1"/>
</dbReference>
<dbReference type="PROSITE" id="PS50839">
    <property type="entry name" value="CHASE"/>
    <property type="match status" value="1"/>
</dbReference>
<evidence type="ECO:0000256" key="3">
    <source>
        <dbReference type="ARBA" id="ARBA00012438"/>
    </source>
</evidence>
<dbReference type="InterPro" id="IPR003594">
    <property type="entry name" value="HATPase_dom"/>
</dbReference>
<dbReference type="Gene3D" id="1.10.287.130">
    <property type="match status" value="1"/>
</dbReference>
<evidence type="ECO:0000256" key="10">
    <source>
        <dbReference type="SAM" id="Phobius"/>
    </source>
</evidence>
<dbReference type="InterPro" id="IPR005467">
    <property type="entry name" value="His_kinase_dom"/>
</dbReference>
<gene>
    <name evidence="15" type="ORF">J2W68_001168</name>
</gene>
<dbReference type="InterPro" id="IPR036890">
    <property type="entry name" value="HATPase_C_sf"/>
</dbReference>
<feature type="domain" description="PAC" evidence="13">
    <location>
        <begin position="439"/>
        <end position="491"/>
    </location>
</feature>
<evidence type="ECO:0000256" key="5">
    <source>
        <dbReference type="ARBA" id="ARBA00022679"/>
    </source>
</evidence>
<dbReference type="Pfam" id="PF03924">
    <property type="entry name" value="CHASE"/>
    <property type="match status" value="1"/>
</dbReference>
<dbReference type="Pfam" id="PF00989">
    <property type="entry name" value="PAS"/>
    <property type="match status" value="1"/>
</dbReference>
<proteinExistence type="predicted"/>
<reference evidence="15 16" key="1">
    <citation type="submission" date="2023-07" db="EMBL/GenBank/DDBJ databases">
        <title>Sorghum-associated microbial communities from plants grown in Nebraska, USA.</title>
        <authorList>
            <person name="Schachtman D."/>
        </authorList>
    </citation>
    <scope>NUCLEOTIDE SEQUENCE [LARGE SCALE GENOMIC DNA]</scope>
    <source>
        <strain evidence="15 16">4099</strain>
    </source>
</reference>
<dbReference type="PROSITE" id="PS50109">
    <property type="entry name" value="HIS_KIN"/>
    <property type="match status" value="1"/>
</dbReference>
<dbReference type="InterPro" id="IPR004358">
    <property type="entry name" value="Sig_transdc_His_kin-like_C"/>
</dbReference>
<keyword evidence="6 10" id="KW-0812">Transmembrane</keyword>
<dbReference type="Gene3D" id="3.30.450.20">
    <property type="entry name" value="PAS domain"/>
    <property type="match status" value="1"/>
</dbReference>
<dbReference type="SMART" id="SM00091">
    <property type="entry name" value="PAS"/>
    <property type="match status" value="1"/>
</dbReference>
<evidence type="ECO:0000256" key="7">
    <source>
        <dbReference type="ARBA" id="ARBA00022777"/>
    </source>
</evidence>
<dbReference type="InterPro" id="IPR036097">
    <property type="entry name" value="HisK_dim/P_sf"/>
</dbReference>
<dbReference type="SMART" id="SM00388">
    <property type="entry name" value="HisKA"/>
    <property type="match status" value="1"/>
</dbReference>
<dbReference type="PROSITE" id="PS50113">
    <property type="entry name" value="PAC"/>
    <property type="match status" value="1"/>
</dbReference>
<evidence type="ECO:0000256" key="6">
    <source>
        <dbReference type="ARBA" id="ARBA00022692"/>
    </source>
</evidence>
<dbReference type="SUPFAM" id="SSF55874">
    <property type="entry name" value="ATPase domain of HSP90 chaperone/DNA topoisomerase II/histidine kinase"/>
    <property type="match status" value="1"/>
</dbReference>
<dbReference type="InterPro" id="IPR035965">
    <property type="entry name" value="PAS-like_dom_sf"/>
</dbReference>
<dbReference type="CDD" id="cd00130">
    <property type="entry name" value="PAS"/>
    <property type="match status" value="1"/>
</dbReference>
<evidence type="ECO:0000313" key="16">
    <source>
        <dbReference type="Proteomes" id="UP001256588"/>
    </source>
</evidence>
<feature type="domain" description="CHASE" evidence="14">
    <location>
        <begin position="153"/>
        <end position="259"/>
    </location>
</feature>
<dbReference type="InterPro" id="IPR003661">
    <property type="entry name" value="HisK_dim/P_dom"/>
</dbReference>
<dbReference type="InterPro" id="IPR050351">
    <property type="entry name" value="BphY/WalK/GraS-like"/>
</dbReference>
<evidence type="ECO:0000259" key="11">
    <source>
        <dbReference type="PROSITE" id="PS50109"/>
    </source>
</evidence>
<dbReference type="Pfam" id="PF00512">
    <property type="entry name" value="HisKA"/>
    <property type="match status" value="1"/>
</dbReference>
<comment type="caution">
    <text evidence="15">The sequence shown here is derived from an EMBL/GenBank/DDBJ whole genome shotgun (WGS) entry which is preliminary data.</text>
</comment>
<comment type="catalytic activity">
    <reaction evidence="1">
        <text>ATP + protein L-histidine = ADP + protein N-phospho-L-histidine.</text>
        <dbReference type="EC" id="2.7.13.3"/>
    </reaction>
</comment>
<dbReference type="SMART" id="SM01079">
    <property type="entry name" value="CHASE"/>
    <property type="match status" value="1"/>
</dbReference>
<feature type="transmembrane region" description="Helical" evidence="10">
    <location>
        <begin position="25"/>
        <end position="43"/>
    </location>
</feature>
<comment type="subcellular location">
    <subcellularLocation>
        <location evidence="2">Membrane</location>
    </subcellularLocation>
</comment>
<dbReference type="CDD" id="cd00082">
    <property type="entry name" value="HisKA"/>
    <property type="match status" value="1"/>
</dbReference>
<evidence type="ECO:0000256" key="4">
    <source>
        <dbReference type="ARBA" id="ARBA00022553"/>
    </source>
</evidence>